<dbReference type="EMBL" id="JAGMUX010000008">
    <property type="protein sequence ID" value="KAH7249965.1"/>
    <property type="molecule type" value="Genomic_DNA"/>
</dbReference>
<dbReference type="GeneID" id="70222779"/>
<evidence type="ECO:0000313" key="1">
    <source>
        <dbReference type="EMBL" id="KAH7249965.1"/>
    </source>
</evidence>
<keyword evidence="2" id="KW-1185">Reference proteome</keyword>
<proteinExistence type="predicted"/>
<comment type="caution">
    <text evidence="1">The sequence shown here is derived from an EMBL/GenBank/DDBJ whole genome shotgun (WGS) entry which is preliminary data.</text>
</comment>
<protein>
    <submittedName>
        <fullName evidence="1">Uncharacterized protein</fullName>
    </submittedName>
</protein>
<evidence type="ECO:0000313" key="2">
    <source>
        <dbReference type="Proteomes" id="UP000720189"/>
    </source>
</evidence>
<accession>A0A9P9H401</accession>
<gene>
    <name evidence="1" type="ORF">BKA55DRAFT_568456</name>
</gene>
<organism evidence="1 2">
    <name type="scientific">Fusarium redolens</name>
    <dbReference type="NCBI Taxonomy" id="48865"/>
    <lineage>
        <taxon>Eukaryota</taxon>
        <taxon>Fungi</taxon>
        <taxon>Dikarya</taxon>
        <taxon>Ascomycota</taxon>
        <taxon>Pezizomycotina</taxon>
        <taxon>Sordariomycetes</taxon>
        <taxon>Hypocreomycetidae</taxon>
        <taxon>Hypocreales</taxon>
        <taxon>Nectriaceae</taxon>
        <taxon>Fusarium</taxon>
        <taxon>Fusarium redolens species complex</taxon>
    </lineage>
</organism>
<dbReference type="Proteomes" id="UP000720189">
    <property type="component" value="Unassembled WGS sequence"/>
</dbReference>
<reference evidence="1" key="1">
    <citation type="journal article" date="2021" name="Nat. Commun.">
        <title>Genetic determinants of endophytism in the Arabidopsis root mycobiome.</title>
        <authorList>
            <person name="Mesny F."/>
            <person name="Miyauchi S."/>
            <person name="Thiergart T."/>
            <person name="Pickel B."/>
            <person name="Atanasova L."/>
            <person name="Karlsson M."/>
            <person name="Huettel B."/>
            <person name="Barry K.W."/>
            <person name="Haridas S."/>
            <person name="Chen C."/>
            <person name="Bauer D."/>
            <person name="Andreopoulos W."/>
            <person name="Pangilinan J."/>
            <person name="LaButti K."/>
            <person name="Riley R."/>
            <person name="Lipzen A."/>
            <person name="Clum A."/>
            <person name="Drula E."/>
            <person name="Henrissat B."/>
            <person name="Kohler A."/>
            <person name="Grigoriev I.V."/>
            <person name="Martin F.M."/>
            <person name="Hacquard S."/>
        </authorList>
    </citation>
    <scope>NUCLEOTIDE SEQUENCE</scope>
    <source>
        <strain evidence="1">MPI-CAGE-AT-0023</strain>
    </source>
</reference>
<dbReference type="RefSeq" id="XP_046049284.1">
    <property type="nucleotide sequence ID" value="XM_046192825.1"/>
</dbReference>
<sequence>MIIICSTTRYQPLGAATIQSLDRLVSQLYGLRVKVWVGKIRVDSDIFKSSQDLKPNASFFSDIISSSCTSKTET</sequence>
<name>A0A9P9H401_FUSRE</name>
<dbReference type="AlphaFoldDB" id="A0A9P9H401"/>